<feature type="transmembrane region" description="Helical" evidence="8">
    <location>
        <begin position="168"/>
        <end position="185"/>
    </location>
</feature>
<feature type="transmembrane region" description="Helical" evidence="8">
    <location>
        <begin position="350"/>
        <end position="368"/>
    </location>
</feature>
<evidence type="ECO:0000256" key="3">
    <source>
        <dbReference type="ARBA" id="ARBA00022475"/>
    </source>
</evidence>
<evidence type="ECO:0000313" key="11">
    <source>
        <dbReference type="Proteomes" id="UP001549122"/>
    </source>
</evidence>
<evidence type="ECO:0000256" key="6">
    <source>
        <dbReference type="ARBA" id="ARBA00023136"/>
    </source>
</evidence>
<keyword evidence="5 8" id="KW-1133">Transmembrane helix</keyword>
<evidence type="ECO:0000259" key="9">
    <source>
        <dbReference type="Pfam" id="PF00884"/>
    </source>
</evidence>
<feature type="domain" description="Sulfatase N-terminal" evidence="9">
    <location>
        <begin position="489"/>
        <end position="773"/>
    </location>
</feature>
<keyword evidence="11" id="KW-1185">Reference proteome</keyword>
<comment type="caution">
    <text evidence="10">The sequence shown here is derived from an EMBL/GenBank/DDBJ whole genome shotgun (WGS) entry which is preliminary data.</text>
</comment>
<keyword evidence="7" id="KW-0175">Coiled coil</keyword>
<dbReference type="EMBL" id="JBEPLO010000005">
    <property type="protein sequence ID" value="MET3557522.1"/>
    <property type="molecule type" value="Genomic_DNA"/>
</dbReference>
<feature type="transmembrane region" description="Helical" evidence="8">
    <location>
        <begin position="205"/>
        <end position="227"/>
    </location>
</feature>
<feature type="transmembrane region" description="Helical" evidence="8">
    <location>
        <begin position="270"/>
        <end position="292"/>
    </location>
</feature>
<feature type="transmembrane region" description="Helical" evidence="8">
    <location>
        <begin position="63"/>
        <end position="82"/>
    </location>
</feature>
<protein>
    <recommendedName>
        <fullName evidence="9">Sulfatase N-terminal domain-containing protein</fullName>
    </recommendedName>
</protein>
<dbReference type="PANTHER" id="PTHR47371:SF3">
    <property type="entry name" value="PHOSPHOGLYCEROL TRANSFERASE I"/>
    <property type="match status" value="1"/>
</dbReference>
<feature type="transmembrane region" description="Helical" evidence="8">
    <location>
        <begin position="239"/>
        <end position="258"/>
    </location>
</feature>
<name>A0ABV2FG36_9STRE</name>
<evidence type="ECO:0000256" key="5">
    <source>
        <dbReference type="ARBA" id="ARBA00022989"/>
    </source>
</evidence>
<dbReference type="RefSeq" id="WP_354364336.1">
    <property type="nucleotide sequence ID" value="NZ_JBEPLO010000005.1"/>
</dbReference>
<proteinExistence type="predicted"/>
<feature type="transmembrane region" description="Helical" evidence="8">
    <location>
        <begin position="89"/>
        <end position="109"/>
    </location>
</feature>
<evidence type="ECO:0000256" key="7">
    <source>
        <dbReference type="SAM" id="Coils"/>
    </source>
</evidence>
<dbReference type="CDD" id="cd16015">
    <property type="entry name" value="LTA_synthase"/>
    <property type="match status" value="1"/>
</dbReference>
<reference evidence="10 11" key="1">
    <citation type="submission" date="2024-06" db="EMBL/GenBank/DDBJ databases">
        <title>Genomic Encyclopedia of Type Strains, Phase IV (KMG-IV): sequencing the most valuable type-strain genomes for metagenomic binning, comparative biology and taxonomic classification.</title>
        <authorList>
            <person name="Goeker M."/>
        </authorList>
    </citation>
    <scope>NUCLEOTIDE SEQUENCE [LARGE SCALE GENOMIC DNA]</scope>
    <source>
        <strain evidence="10 11">DSM 28303</strain>
    </source>
</reference>
<evidence type="ECO:0000256" key="4">
    <source>
        <dbReference type="ARBA" id="ARBA00022692"/>
    </source>
</evidence>
<dbReference type="Gene3D" id="3.40.720.10">
    <property type="entry name" value="Alkaline Phosphatase, subunit A"/>
    <property type="match status" value="1"/>
</dbReference>
<dbReference type="PANTHER" id="PTHR47371">
    <property type="entry name" value="LIPOTEICHOIC ACID SYNTHASE"/>
    <property type="match status" value="1"/>
</dbReference>
<dbReference type="Pfam" id="PF00884">
    <property type="entry name" value="Sulfatase"/>
    <property type="match status" value="1"/>
</dbReference>
<gene>
    <name evidence="10" type="ORF">ABID29_000632</name>
</gene>
<keyword evidence="6 8" id="KW-0472">Membrane</keyword>
<feature type="transmembrane region" description="Helical" evidence="8">
    <location>
        <begin position="384"/>
        <end position="402"/>
    </location>
</feature>
<organism evidence="10 11">
    <name type="scientific">Streptococcus rupicaprae</name>
    <dbReference type="NCBI Taxonomy" id="759619"/>
    <lineage>
        <taxon>Bacteria</taxon>
        <taxon>Bacillati</taxon>
        <taxon>Bacillota</taxon>
        <taxon>Bacilli</taxon>
        <taxon>Lactobacillales</taxon>
        <taxon>Streptococcaceae</taxon>
        <taxon>Streptococcus</taxon>
    </lineage>
</organism>
<evidence type="ECO:0000256" key="8">
    <source>
        <dbReference type="SAM" id="Phobius"/>
    </source>
</evidence>
<comment type="subcellular location">
    <subcellularLocation>
        <location evidence="1">Cell membrane</location>
        <topology evidence="1">Multi-pass membrane protein</topology>
    </subcellularLocation>
</comment>
<keyword evidence="4 8" id="KW-0812">Transmembrane</keyword>
<accession>A0ABV2FG36</accession>
<dbReference type="Proteomes" id="UP001549122">
    <property type="component" value="Unassembled WGS sequence"/>
</dbReference>
<dbReference type="InterPro" id="IPR017850">
    <property type="entry name" value="Alkaline_phosphatase_core_sf"/>
</dbReference>
<feature type="transmembrane region" description="Helical" evidence="8">
    <location>
        <begin position="299"/>
        <end position="319"/>
    </location>
</feature>
<evidence type="ECO:0000256" key="2">
    <source>
        <dbReference type="ARBA" id="ARBA00004936"/>
    </source>
</evidence>
<keyword evidence="3" id="KW-1003">Cell membrane</keyword>
<feature type="transmembrane region" description="Helical" evidence="8">
    <location>
        <begin position="129"/>
        <end position="147"/>
    </location>
</feature>
<evidence type="ECO:0000256" key="1">
    <source>
        <dbReference type="ARBA" id="ARBA00004651"/>
    </source>
</evidence>
<comment type="pathway">
    <text evidence="2">Cell wall biogenesis; lipoteichoic acid biosynthesis.</text>
</comment>
<feature type="transmembrane region" description="Helical" evidence="8">
    <location>
        <begin position="20"/>
        <end position="43"/>
    </location>
</feature>
<dbReference type="SUPFAM" id="SSF53649">
    <property type="entry name" value="Alkaline phosphatase-like"/>
    <property type="match status" value="1"/>
</dbReference>
<dbReference type="InterPro" id="IPR000917">
    <property type="entry name" value="Sulfatase_N"/>
</dbReference>
<dbReference type="InterPro" id="IPR050448">
    <property type="entry name" value="OpgB/LTA_synthase_biosynth"/>
</dbReference>
<feature type="coiled-coil region" evidence="7">
    <location>
        <begin position="461"/>
        <end position="488"/>
    </location>
</feature>
<sequence length="836" mass="95429">MKDYVKNLKTFRDLFLSLRANLSVLFYPLVALSTFGLNLVLLAHRLIQDQSFKVAGFWQQTGWGIYGLAILVLAVQLSKFIVPKDVLKLGIGYLIYLVSSYFLLVTRNINNPDFKWEAWSKNGFYETNFLPTLSLIVLLAFLVKYAFRALGMHRKSQRYLPEYESNHFILACLIGSIAVHDSKLFGQIKGNLAPFLNAEQFPQYLLLLGILVFMCLLAFVVLANACLNGLRDLKHNRPSINLVIATSALFALVFNFTLQLGVQEKVDLLGYYLFPGASLFQLIILFLLAVVVYSIINQYFSASILILGLGTVLSIANSIKMAMRNEPLLITDFVWLKELHLVMSFVDKNLFYYLILLLIVVIVLAYILRKRIVPGKIYSTWQKQLAMLVAVSMVFLGIFYIFQTEKDKKIQEGIPILSKLNNRISIDYLGFATNARYKSLMYIWVKQMTNPIMEKPQDYSMEAIAKLAEKYEAEANQINQDREQSISDQTVIYILSESLSNPRRVPGITVSVDVLENINRIKETTTSGIMQSDGYGGGTANMEFQSLTGLPFYNFSPTVSTLYSEVVPKMSVFPSISDAFEGDNRYVLHPSGASNYNRYNIYRDLGFGELVFWEGSKDKFSNIRKQGVSVSDETVYDNILERLETDKNQFFSVITMQNHAPWSVGNPEEVIAQGEGFTDKENDTLTEYSRLLSHTDRATQQFLERLSTIDKKITVVFYGDHLPGFYPERLFSTDPITQYQTDYFIWSNWQKEKLDYPLLNSSDFTAALLEHTDSKVSPYYALLTRVLEKASVSSSGDTPEHDEIAHDLRLLQYDITVGRGYIRDYEQFFSLPNEKK</sequence>
<evidence type="ECO:0000313" key="10">
    <source>
        <dbReference type="EMBL" id="MET3557522.1"/>
    </source>
</evidence>